<dbReference type="EMBL" id="BMTP01000003">
    <property type="protein sequence ID" value="GGU27353.1"/>
    <property type="molecule type" value="Genomic_DNA"/>
</dbReference>
<dbReference type="AlphaFoldDB" id="A0A918HU76"/>
<feature type="region of interest" description="Disordered" evidence="1">
    <location>
        <begin position="1"/>
        <end position="65"/>
    </location>
</feature>
<keyword evidence="3" id="KW-1185">Reference proteome</keyword>
<evidence type="ECO:0000313" key="2">
    <source>
        <dbReference type="EMBL" id="GGU27353.1"/>
    </source>
</evidence>
<proteinExistence type="predicted"/>
<reference evidence="2" key="1">
    <citation type="journal article" date="2014" name="Int. J. Syst. Evol. Microbiol.">
        <title>Complete genome sequence of Corynebacterium casei LMG S-19264T (=DSM 44701T), isolated from a smear-ripened cheese.</title>
        <authorList>
            <consortium name="US DOE Joint Genome Institute (JGI-PGF)"/>
            <person name="Walter F."/>
            <person name="Albersmeier A."/>
            <person name="Kalinowski J."/>
            <person name="Ruckert C."/>
        </authorList>
    </citation>
    <scope>NUCLEOTIDE SEQUENCE</scope>
    <source>
        <strain evidence="2">JCM 4391</strain>
    </source>
</reference>
<name>A0A918HU76_9ACTN</name>
<gene>
    <name evidence="2" type="ORF">GCM10010274_12480</name>
</gene>
<dbReference type="Proteomes" id="UP000636661">
    <property type="component" value="Unassembled WGS sequence"/>
</dbReference>
<accession>A0A918HU76</accession>
<feature type="compositionally biased region" description="Basic and acidic residues" evidence="1">
    <location>
        <begin position="1"/>
        <end position="12"/>
    </location>
</feature>
<reference evidence="2" key="2">
    <citation type="submission" date="2020-09" db="EMBL/GenBank/DDBJ databases">
        <authorList>
            <person name="Sun Q."/>
            <person name="Ohkuma M."/>
        </authorList>
    </citation>
    <scope>NUCLEOTIDE SEQUENCE</scope>
    <source>
        <strain evidence="2">JCM 4391</strain>
    </source>
</reference>
<feature type="compositionally biased region" description="Low complexity" evidence="1">
    <location>
        <begin position="51"/>
        <end position="65"/>
    </location>
</feature>
<evidence type="ECO:0000256" key="1">
    <source>
        <dbReference type="SAM" id="MobiDB-lite"/>
    </source>
</evidence>
<comment type="caution">
    <text evidence="2">The sequence shown here is derived from an EMBL/GenBank/DDBJ whole genome shotgun (WGS) entry which is preliminary data.</text>
</comment>
<organism evidence="2 3">
    <name type="scientific">Streptomyces lavendofoliae</name>
    <dbReference type="NCBI Taxonomy" id="67314"/>
    <lineage>
        <taxon>Bacteria</taxon>
        <taxon>Bacillati</taxon>
        <taxon>Actinomycetota</taxon>
        <taxon>Actinomycetes</taxon>
        <taxon>Kitasatosporales</taxon>
        <taxon>Streptomycetaceae</taxon>
        <taxon>Streptomyces</taxon>
    </lineage>
</organism>
<sequence>MAPVDDGRRDAVNTKGILPQLGKNRPENPGRTRIHHPWCVTQHKAHSYDGRTTPRTAPTRPVRQV</sequence>
<evidence type="ECO:0000313" key="3">
    <source>
        <dbReference type="Proteomes" id="UP000636661"/>
    </source>
</evidence>
<protein>
    <submittedName>
        <fullName evidence="2">Uncharacterized protein</fullName>
    </submittedName>
</protein>